<dbReference type="Pfam" id="PF03484">
    <property type="entry name" value="B5"/>
    <property type="match status" value="1"/>
</dbReference>
<evidence type="ECO:0000256" key="15">
    <source>
        <dbReference type="ARBA" id="ARBA00022917"/>
    </source>
</evidence>
<dbReference type="SUPFAM" id="SSF46955">
    <property type="entry name" value="Putative DNA-binding domain"/>
    <property type="match status" value="1"/>
</dbReference>
<feature type="domain" description="B5" evidence="21">
    <location>
        <begin position="405"/>
        <end position="481"/>
    </location>
</feature>
<keyword evidence="15" id="KW-0648">Protein biosynthesis</keyword>
<dbReference type="FunFam" id="3.30.70.380:FF:000001">
    <property type="entry name" value="Phenylalanine--tRNA ligase beta subunit"/>
    <property type="match status" value="1"/>
</dbReference>
<dbReference type="SMART" id="SM00873">
    <property type="entry name" value="B3_4"/>
    <property type="match status" value="1"/>
</dbReference>
<gene>
    <name evidence="22" type="ORF">UFOPK3674_01743</name>
</gene>
<dbReference type="Gene3D" id="3.50.40.10">
    <property type="entry name" value="Phenylalanyl-trna Synthetase, Chain B, domain 3"/>
    <property type="match status" value="1"/>
</dbReference>
<protein>
    <recommendedName>
        <fullName evidence="6">Phenylalanine--tRNA ligase beta subunit</fullName>
        <ecNumber evidence="5">6.1.1.20</ecNumber>
    </recommendedName>
    <alternativeName>
        <fullName evidence="17">Phenylalanyl-tRNA synthetase beta subunit</fullName>
    </alternativeName>
</protein>
<evidence type="ECO:0000256" key="12">
    <source>
        <dbReference type="ARBA" id="ARBA00022840"/>
    </source>
</evidence>
<dbReference type="InterPro" id="IPR041616">
    <property type="entry name" value="PheRS_beta_core"/>
</dbReference>
<organism evidence="22">
    <name type="scientific">freshwater metagenome</name>
    <dbReference type="NCBI Taxonomy" id="449393"/>
    <lineage>
        <taxon>unclassified sequences</taxon>
        <taxon>metagenomes</taxon>
        <taxon>ecological metagenomes</taxon>
    </lineage>
</organism>
<accession>A0A6J7J9J9</accession>
<dbReference type="GO" id="GO:0000287">
    <property type="term" value="F:magnesium ion binding"/>
    <property type="evidence" value="ECO:0007669"/>
    <property type="project" value="InterPro"/>
</dbReference>
<dbReference type="PANTHER" id="PTHR10947:SF0">
    <property type="entry name" value="PHENYLALANINE--TRNA LIGASE BETA SUBUNIT"/>
    <property type="match status" value="1"/>
</dbReference>
<dbReference type="PROSITE" id="PS51447">
    <property type="entry name" value="FDX_ACB"/>
    <property type="match status" value="1"/>
</dbReference>
<dbReference type="EC" id="6.1.1.20" evidence="5"/>
<evidence type="ECO:0000313" key="22">
    <source>
        <dbReference type="EMBL" id="CAB4939709.1"/>
    </source>
</evidence>
<dbReference type="PANTHER" id="PTHR10947">
    <property type="entry name" value="PHENYLALANYL-TRNA SYNTHETASE BETA CHAIN AND LEUCINE-RICH REPEAT-CONTAINING PROTEIN 47"/>
    <property type="match status" value="1"/>
</dbReference>
<dbReference type="SMART" id="SM00896">
    <property type="entry name" value="FDX-ACB"/>
    <property type="match status" value="1"/>
</dbReference>
<comment type="catalytic activity">
    <reaction evidence="18">
        <text>tRNA(Phe) + L-phenylalanine + ATP = L-phenylalanyl-tRNA(Phe) + AMP + diphosphate + H(+)</text>
        <dbReference type="Rhea" id="RHEA:19413"/>
        <dbReference type="Rhea" id="RHEA-COMP:9668"/>
        <dbReference type="Rhea" id="RHEA-COMP:9699"/>
        <dbReference type="ChEBI" id="CHEBI:15378"/>
        <dbReference type="ChEBI" id="CHEBI:30616"/>
        <dbReference type="ChEBI" id="CHEBI:33019"/>
        <dbReference type="ChEBI" id="CHEBI:58095"/>
        <dbReference type="ChEBI" id="CHEBI:78442"/>
        <dbReference type="ChEBI" id="CHEBI:78531"/>
        <dbReference type="ChEBI" id="CHEBI:456215"/>
        <dbReference type="EC" id="6.1.1.20"/>
    </reaction>
</comment>
<dbReference type="InterPro" id="IPR045060">
    <property type="entry name" value="Phe-tRNA-ligase_IIc_bsu"/>
</dbReference>
<reference evidence="22" key="1">
    <citation type="submission" date="2020-05" db="EMBL/GenBank/DDBJ databases">
        <authorList>
            <person name="Chiriac C."/>
            <person name="Salcher M."/>
            <person name="Ghai R."/>
            <person name="Kavagutti S V."/>
        </authorList>
    </citation>
    <scope>NUCLEOTIDE SEQUENCE</scope>
</reference>
<dbReference type="SUPFAM" id="SSF55681">
    <property type="entry name" value="Class II aaRS and biotin synthetases"/>
    <property type="match status" value="1"/>
</dbReference>
<dbReference type="InterPro" id="IPR020825">
    <property type="entry name" value="Phe-tRNA_synthase-like_B3/B4"/>
</dbReference>
<evidence type="ECO:0000256" key="14">
    <source>
        <dbReference type="ARBA" id="ARBA00022884"/>
    </source>
</evidence>
<dbReference type="GO" id="GO:0009328">
    <property type="term" value="C:phenylalanine-tRNA ligase complex"/>
    <property type="evidence" value="ECO:0007669"/>
    <property type="project" value="TreeGrafter"/>
</dbReference>
<dbReference type="FunFam" id="2.40.50.140:FF:000045">
    <property type="entry name" value="Phenylalanine--tRNA ligase beta subunit"/>
    <property type="match status" value="1"/>
</dbReference>
<dbReference type="AlphaFoldDB" id="A0A6J7J9J9"/>
<dbReference type="CDD" id="cd00769">
    <property type="entry name" value="PheRS_beta_core"/>
    <property type="match status" value="1"/>
</dbReference>
<keyword evidence="9" id="KW-0436">Ligase</keyword>
<dbReference type="GO" id="GO:0004826">
    <property type="term" value="F:phenylalanine-tRNA ligase activity"/>
    <property type="evidence" value="ECO:0007669"/>
    <property type="project" value="UniProtKB-EC"/>
</dbReference>
<keyword evidence="16" id="KW-0030">Aminoacyl-tRNA synthetase</keyword>
<feature type="domain" description="TRNA-binding" evidence="19">
    <location>
        <begin position="40"/>
        <end position="149"/>
    </location>
</feature>
<keyword evidence="10" id="KW-0479">Metal-binding</keyword>
<dbReference type="NCBIfam" id="NF045760">
    <property type="entry name" value="YtpR"/>
    <property type="match status" value="1"/>
</dbReference>
<evidence type="ECO:0000256" key="8">
    <source>
        <dbReference type="ARBA" id="ARBA00022555"/>
    </source>
</evidence>
<name>A0A6J7J9J9_9ZZZZ</name>
<dbReference type="Gene3D" id="3.30.70.380">
    <property type="entry name" value="Ferrodoxin-fold anticodon-binding domain"/>
    <property type="match status" value="1"/>
</dbReference>
<comment type="subcellular location">
    <subcellularLocation>
        <location evidence="2">Cytoplasm</location>
    </subcellularLocation>
</comment>
<evidence type="ECO:0000256" key="2">
    <source>
        <dbReference type="ARBA" id="ARBA00004496"/>
    </source>
</evidence>
<dbReference type="InterPro" id="IPR033714">
    <property type="entry name" value="tRNA_bind_bactPheRS"/>
</dbReference>
<evidence type="ECO:0000256" key="10">
    <source>
        <dbReference type="ARBA" id="ARBA00022723"/>
    </source>
</evidence>
<keyword evidence="14" id="KW-0694">RNA-binding</keyword>
<evidence type="ECO:0000259" key="21">
    <source>
        <dbReference type="PROSITE" id="PS51483"/>
    </source>
</evidence>
<dbReference type="Pfam" id="PF01588">
    <property type="entry name" value="tRNA_bind"/>
    <property type="match status" value="1"/>
</dbReference>
<dbReference type="InterPro" id="IPR005121">
    <property type="entry name" value="Fdx_antiC-bd"/>
</dbReference>
<dbReference type="Gene3D" id="2.40.50.140">
    <property type="entry name" value="Nucleic acid-binding proteins"/>
    <property type="match status" value="1"/>
</dbReference>
<dbReference type="Pfam" id="PF03483">
    <property type="entry name" value="B3_4"/>
    <property type="match status" value="1"/>
</dbReference>
<dbReference type="GO" id="GO:0006432">
    <property type="term" value="P:phenylalanyl-tRNA aminoacylation"/>
    <property type="evidence" value="ECO:0007669"/>
    <property type="project" value="InterPro"/>
</dbReference>
<dbReference type="PROSITE" id="PS50886">
    <property type="entry name" value="TRBD"/>
    <property type="match status" value="1"/>
</dbReference>
<evidence type="ECO:0000256" key="3">
    <source>
        <dbReference type="ARBA" id="ARBA00008653"/>
    </source>
</evidence>
<dbReference type="SMART" id="SM00874">
    <property type="entry name" value="B5"/>
    <property type="match status" value="1"/>
</dbReference>
<dbReference type="PROSITE" id="PS51483">
    <property type="entry name" value="B5"/>
    <property type="match status" value="1"/>
</dbReference>
<dbReference type="InterPro" id="IPR036690">
    <property type="entry name" value="Fdx_antiC-bd_sf"/>
</dbReference>
<dbReference type="InterPro" id="IPR012340">
    <property type="entry name" value="NA-bd_OB-fold"/>
</dbReference>
<evidence type="ECO:0000256" key="9">
    <source>
        <dbReference type="ARBA" id="ARBA00022598"/>
    </source>
</evidence>
<comment type="cofactor">
    <cofactor evidence="1">
        <name>Mg(2+)</name>
        <dbReference type="ChEBI" id="CHEBI:18420"/>
    </cofactor>
</comment>
<dbReference type="GO" id="GO:0005524">
    <property type="term" value="F:ATP binding"/>
    <property type="evidence" value="ECO:0007669"/>
    <property type="project" value="UniProtKB-KW"/>
</dbReference>
<dbReference type="Gene3D" id="3.30.56.10">
    <property type="match status" value="2"/>
</dbReference>
<evidence type="ECO:0000256" key="5">
    <source>
        <dbReference type="ARBA" id="ARBA00012814"/>
    </source>
</evidence>
<keyword evidence="7" id="KW-0963">Cytoplasm</keyword>
<keyword evidence="11" id="KW-0547">Nucleotide-binding</keyword>
<dbReference type="NCBIfam" id="TIGR00472">
    <property type="entry name" value="pheT_bact"/>
    <property type="match status" value="1"/>
</dbReference>
<dbReference type="InterPro" id="IPR045864">
    <property type="entry name" value="aa-tRNA-synth_II/BPL/LPL"/>
</dbReference>
<dbReference type="Pfam" id="PF03147">
    <property type="entry name" value="FDX-ACB"/>
    <property type="match status" value="1"/>
</dbReference>
<dbReference type="SUPFAM" id="SSF50249">
    <property type="entry name" value="Nucleic acid-binding proteins"/>
    <property type="match status" value="1"/>
</dbReference>
<evidence type="ECO:0000256" key="6">
    <source>
        <dbReference type="ARBA" id="ARBA00017032"/>
    </source>
</evidence>
<evidence type="ECO:0000256" key="11">
    <source>
        <dbReference type="ARBA" id="ARBA00022741"/>
    </source>
</evidence>
<evidence type="ECO:0000256" key="16">
    <source>
        <dbReference type="ARBA" id="ARBA00023146"/>
    </source>
</evidence>
<sequence length="805" mass="85262">MKLPLSWLHDYVQPDIDARELASRLAMTGTEVDRITHHGVPATDNFVVGKVLAAEQHPDADRLRVCTVDIGDTEPRTIVCGAPNVAAGQTVAVACPGAVMPDGTKLAKAKLRGVVSLGMILAENEIGLGPGQKGIMVLDDAIPAGTPLADVLPISDEVLELEITPNRPDCLGVYGVAREVHAATGAPLAPPPWKHDVGADTTGSPPGIEVIVEAPDLCPRFTARVFEDVTVGESPAWLKGRLMAAGQRPINNVVDITNYAMLLTGHPLHAFDLDRIAGARLVVRAAVAGEAMTTLDGQERALDEGMCLIADADGPTSLAGVMGGTRSEVEAGTTRVLLEVATWHGPTIHRTSTRLGVRSEASARFEKGLPPEGCMEAQAVATQLMLELTGARLLPGTLDIKTANGAPMVIRLRDARVTGLLGTDIPRARSAEILRALGFTTTDAADGLDVEVPSWRRGEVTREADLIEEVARIDGVDRLPATLPVNRTGLPGRLAHAQQLRRRAEDTLAGLGLHEIVGWSFAAPDLPDRLLAPAGDVLRDLVVLENPMSAEQSVMRSTIVGSLLDTAAFNRDRGHPDLALFESGAVYRRGTAALPDEHHALGALLTGTVRPATWAEPEPPQADVFAAKGIAEAVLGALRVPFTVRAVERCFLHPGRSGELLSGDVVLGLFGELHPEAAANWGFDEPVAVLLLDLGKAISAAPEVHAYTDLTTFPGMRQDLAVIVDESVPAEQVAMVVRRAGGALVAHAEVFDVYRGEQVGAGRTSLALHLEFRAADRTLTDEDVAPVRERIVAALRDELGGELRG</sequence>
<dbReference type="InterPro" id="IPR002547">
    <property type="entry name" value="tRNA-bd_dom"/>
</dbReference>
<keyword evidence="13" id="KW-0460">Magnesium</keyword>
<dbReference type="SUPFAM" id="SSF56037">
    <property type="entry name" value="PheT/TilS domain"/>
    <property type="match status" value="1"/>
</dbReference>
<dbReference type="EMBL" id="CAFBMX010000009">
    <property type="protein sequence ID" value="CAB4939709.1"/>
    <property type="molecule type" value="Genomic_DNA"/>
</dbReference>
<dbReference type="Gene3D" id="3.30.930.10">
    <property type="entry name" value="Bira Bifunctional Protein, Domain 2"/>
    <property type="match status" value="1"/>
</dbReference>
<evidence type="ECO:0000256" key="1">
    <source>
        <dbReference type="ARBA" id="ARBA00001946"/>
    </source>
</evidence>
<evidence type="ECO:0000259" key="20">
    <source>
        <dbReference type="PROSITE" id="PS51447"/>
    </source>
</evidence>
<dbReference type="Pfam" id="PF17759">
    <property type="entry name" value="tRNA_synthFbeta"/>
    <property type="match status" value="1"/>
</dbReference>
<dbReference type="InterPro" id="IPR004532">
    <property type="entry name" value="Phe-tRNA-ligase_IIc_bsu_bact"/>
</dbReference>
<evidence type="ECO:0000256" key="4">
    <source>
        <dbReference type="ARBA" id="ARBA00011209"/>
    </source>
</evidence>
<evidence type="ECO:0000256" key="18">
    <source>
        <dbReference type="ARBA" id="ARBA00049255"/>
    </source>
</evidence>
<evidence type="ECO:0000256" key="17">
    <source>
        <dbReference type="ARBA" id="ARBA00033189"/>
    </source>
</evidence>
<keyword evidence="8" id="KW-0820">tRNA-binding</keyword>
<dbReference type="InterPro" id="IPR005146">
    <property type="entry name" value="B3/B4_tRNA-bd"/>
</dbReference>
<keyword evidence="12" id="KW-0067">ATP-binding</keyword>
<dbReference type="GO" id="GO:0000049">
    <property type="term" value="F:tRNA binding"/>
    <property type="evidence" value="ECO:0007669"/>
    <property type="project" value="UniProtKB-KW"/>
</dbReference>
<dbReference type="InterPro" id="IPR009061">
    <property type="entry name" value="DNA-bd_dom_put_sf"/>
</dbReference>
<feature type="domain" description="FDX-ACB" evidence="20">
    <location>
        <begin position="711"/>
        <end position="804"/>
    </location>
</feature>
<evidence type="ECO:0000259" key="19">
    <source>
        <dbReference type="PROSITE" id="PS50886"/>
    </source>
</evidence>
<dbReference type="InterPro" id="IPR005147">
    <property type="entry name" value="tRNA_synthase_B5-dom"/>
</dbReference>
<dbReference type="HAMAP" id="MF_00283">
    <property type="entry name" value="Phe_tRNA_synth_beta1"/>
    <property type="match status" value="1"/>
</dbReference>
<dbReference type="CDD" id="cd02796">
    <property type="entry name" value="tRNA_bind_bactPheRS"/>
    <property type="match status" value="1"/>
</dbReference>
<evidence type="ECO:0000256" key="13">
    <source>
        <dbReference type="ARBA" id="ARBA00022842"/>
    </source>
</evidence>
<comment type="similarity">
    <text evidence="3">Belongs to the phenylalanyl-tRNA synthetase beta subunit family. Type 1 subfamily.</text>
</comment>
<dbReference type="SUPFAM" id="SSF54991">
    <property type="entry name" value="Anticodon-binding domain of PheRS"/>
    <property type="match status" value="1"/>
</dbReference>
<comment type="subunit">
    <text evidence="4">Tetramer of two alpha and two beta subunits.</text>
</comment>
<proteinExistence type="inferred from homology"/>
<evidence type="ECO:0000256" key="7">
    <source>
        <dbReference type="ARBA" id="ARBA00022490"/>
    </source>
</evidence>